<comment type="cofactor">
    <cofactor evidence="10">
        <name>Mg(2+)</name>
        <dbReference type="ChEBI" id="CHEBI:18420"/>
    </cofactor>
    <cofactor evidence="10">
        <name>Mn(2+)</name>
        <dbReference type="ChEBI" id="CHEBI:29035"/>
    </cofactor>
</comment>
<dbReference type="GO" id="GO:0003677">
    <property type="term" value="F:DNA binding"/>
    <property type="evidence" value="ECO:0007669"/>
    <property type="project" value="UniProtKB-KW"/>
</dbReference>
<dbReference type="OrthoDB" id="9803119at2"/>
<reference evidence="11 12" key="1">
    <citation type="submission" date="2017-02" db="EMBL/GenBank/DDBJ databases">
        <title>Genomic diversity within the haloalkaliphilic genus Thioalkalivibrio.</title>
        <authorList>
            <person name="Ahn A.-C."/>
            <person name="Meier-Kolthoff J."/>
            <person name="Overmars L."/>
            <person name="Richter M."/>
            <person name="Woyke T."/>
            <person name="Sorokin D.Y."/>
            <person name="Muyzer G."/>
        </authorList>
    </citation>
    <scope>NUCLEOTIDE SEQUENCE [LARGE SCALE GENOMIC DNA]</scope>
    <source>
        <strain evidence="11 12">HL17</strain>
    </source>
</reference>
<evidence type="ECO:0000256" key="8">
    <source>
        <dbReference type="ARBA" id="ARBA00023211"/>
    </source>
</evidence>
<dbReference type="Gene3D" id="1.20.120.920">
    <property type="entry name" value="CRISPR-associated endonuclease Cas1, C-terminal domain"/>
    <property type="match status" value="1"/>
</dbReference>
<dbReference type="GO" id="GO:0046872">
    <property type="term" value="F:metal ion binding"/>
    <property type="evidence" value="ECO:0007669"/>
    <property type="project" value="UniProtKB-UniRule"/>
</dbReference>
<dbReference type="PANTHER" id="PTHR34353">
    <property type="entry name" value="CRISPR-ASSOCIATED ENDONUCLEASE CAS1 1"/>
    <property type="match status" value="1"/>
</dbReference>
<evidence type="ECO:0000256" key="1">
    <source>
        <dbReference type="ARBA" id="ARBA00022722"/>
    </source>
</evidence>
<evidence type="ECO:0000256" key="9">
    <source>
        <dbReference type="ARBA" id="ARBA00038592"/>
    </source>
</evidence>
<evidence type="ECO:0000313" key="12">
    <source>
        <dbReference type="Proteomes" id="UP000189177"/>
    </source>
</evidence>
<dbReference type="Gene3D" id="3.100.10.20">
    <property type="entry name" value="CRISPR-associated endonuclease Cas1, N-terminal domain"/>
    <property type="match status" value="1"/>
</dbReference>
<keyword evidence="7 10" id="KW-0238">DNA-binding</keyword>
<proteinExistence type="inferred from homology"/>
<dbReference type="InterPro" id="IPR050646">
    <property type="entry name" value="Cas1"/>
</dbReference>
<dbReference type="STRING" id="252474.B1A74_03145"/>
<evidence type="ECO:0000313" key="11">
    <source>
        <dbReference type="EMBL" id="OOC10840.1"/>
    </source>
</evidence>
<dbReference type="InterPro" id="IPR042211">
    <property type="entry name" value="CRISPR-assoc_Cas1_N"/>
</dbReference>
<keyword evidence="8 10" id="KW-0464">Manganese</keyword>
<dbReference type="CDD" id="cd09634">
    <property type="entry name" value="Cas1_I-II-III"/>
    <property type="match status" value="1"/>
</dbReference>
<evidence type="ECO:0000256" key="5">
    <source>
        <dbReference type="ARBA" id="ARBA00022842"/>
    </source>
</evidence>
<evidence type="ECO:0000256" key="6">
    <source>
        <dbReference type="ARBA" id="ARBA00023118"/>
    </source>
</evidence>
<comment type="caution">
    <text evidence="11">The sequence shown here is derived from an EMBL/GenBank/DDBJ whole genome shotgun (WGS) entry which is preliminary data.</text>
</comment>
<dbReference type="HAMAP" id="MF_01470">
    <property type="entry name" value="Cas1"/>
    <property type="match status" value="1"/>
</dbReference>
<evidence type="ECO:0000256" key="3">
    <source>
        <dbReference type="ARBA" id="ARBA00022759"/>
    </source>
</evidence>
<dbReference type="Proteomes" id="UP000189177">
    <property type="component" value="Unassembled WGS sequence"/>
</dbReference>
<dbReference type="GO" id="GO:0016787">
    <property type="term" value="F:hydrolase activity"/>
    <property type="evidence" value="ECO:0007669"/>
    <property type="project" value="UniProtKB-KW"/>
</dbReference>
<dbReference type="GO" id="GO:0043571">
    <property type="term" value="P:maintenance of CRISPR repeat elements"/>
    <property type="evidence" value="ECO:0007669"/>
    <property type="project" value="UniProtKB-UniRule"/>
</dbReference>
<keyword evidence="12" id="KW-1185">Reference proteome</keyword>
<protein>
    <recommendedName>
        <fullName evidence="10">CRISPR-associated endonuclease Cas1</fullName>
        <ecNumber evidence="10">3.1.-.-</ecNumber>
    </recommendedName>
</protein>
<comment type="function">
    <text evidence="10">CRISPR (clustered regularly interspaced short palindromic repeat), is an adaptive immune system that provides protection against mobile genetic elements (viruses, transposable elements and conjugative plasmids). CRISPR clusters contain spacers, sequences complementary to antecedent mobile elements, and target invading nucleic acids. CRISPR clusters are transcribed and processed into CRISPR RNA (crRNA). Acts as a dsDNA endonuclease. Involved in the integration of spacer DNA into the CRISPR cassette.</text>
</comment>
<feature type="binding site" evidence="10">
    <location>
        <position position="237"/>
    </location>
    <ligand>
        <name>Mn(2+)</name>
        <dbReference type="ChEBI" id="CHEBI:29035"/>
    </ligand>
</feature>
<accession>A0A1V3A0F7</accession>
<evidence type="ECO:0000256" key="10">
    <source>
        <dbReference type="HAMAP-Rule" id="MF_01470"/>
    </source>
</evidence>
<gene>
    <name evidence="10" type="primary">cas1</name>
    <name evidence="11" type="ORF">B1A74_03145</name>
</gene>
<dbReference type="GO" id="GO:0051607">
    <property type="term" value="P:defense response to virus"/>
    <property type="evidence" value="ECO:0007669"/>
    <property type="project" value="UniProtKB-UniRule"/>
</dbReference>
<keyword evidence="6 10" id="KW-0051">Antiviral defense</keyword>
<name>A0A1V3A0F7_9GAMM</name>
<comment type="similarity">
    <text evidence="10">Belongs to the CRISPR-associated endonuclease Cas1 family.</text>
</comment>
<dbReference type="AlphaFoldDB" id="A0A1V3A0F7"/>
<dbReference type="PANTHER" id="PTHR34353:SF2">
    <property type="entry name" value="CRISPR-ASSOCIATED ENDONUCLEASE CAS1 1"/>
    <property type="match status" value="1"/>
</dbReference>
<keyword evidence="1 10" id="KW-0540">Nuclease</keyword>
<evidence type="ECO:0000256" key="2">
    <source>
        <dbReference type="ARBA" id="ARBA00022723"/>
    </source>
</evidence>
<keyword evidence="4 10" id="KW-0378">Hydrolase</keyword>
<dbReference type="InterPro" id="IPR042206">
    <property type="entry name" value="CRISPR-assoc_Cas1_C"/>
</dbReference>
<comment type="subunit">
    <text evidence="9 10">Homodimer, forms a heterotetramer with a Cas2 homodimer.</text>
</comment>
<dbReference type="RefSeq" id="WP_077243737.1">
    <property type="nucleotide sequence ID" value="NZ_MUZR01000008.1"/>
</dbReference>
<dbReference type="Pfam" id="PF01867">
    <property type="entry name" value="Cas_Cas1"/>
    <property type="match status" value="1"/>
</dbReference>
<feature type="binding site" evidence="10">
    <location>
        <position position="222"/>
    </location>
    <ligand>
        <name>Mn(2+)</name>
        <dbReference type="ChEBI" id="CHEBI:29035"/>
    </ligand>
</feature>
<dbReference type="NCBIfam" id="TIGR00287">
    <property type="entry name" value="cas1"/>
    <property type="match status" value="1"/>
</dbReference>
<organism evidence="11 12">
    <name type="scientific">Thioalkalivibrio halophilus</name>
    <dbReference type="NCBI Taxonomy" id="252474"/>
    <lineage>
        <taxon>Bacteria</taxon>
        <taxon>Pseudomonadati</taxon>
        <taxon>Pseudomonadota</taxon>
        <taxon>Gammaproteobacteria</taxon>
        <taxon>Chromatiales</taxon>
        <taxon>Ectothiorhodospiraceae</taxon>
        <taxon>Thioalkalivibrio</taxon>
    </lineage>
</organism>
<dbReference type="InterPro" id="IPR002729">
    <property type="entry name" value="CRISPR-assoc_Cas1"/>
</dbReference>
<sequence>MSDGLWLIVDRRGATLSVEHQSVRVDEPDGSFRRVPPALLEAVVIHGRNSVASDVWRLLAGQGVPAVLLPGRGHGPAAWVGGGLGGSLNIRRCQFRAAEDAQGCLLLARRMVQRKFRGYMDALIWAGHGESTFQNRLLELQSHLDEAVTLEHVRGLEGAAARFWYDWLAERIPEEWRFLGRNRRPPRDPVNAMLSLGYTLLATQAHSRVEAAGLDVHLGFLHQPVPGRPALALDVMEPLRPWVDLFVLGLLDRVVGPADFSNNDLDGCRLHKEPRGRFYSAWAYWNREVPPAVSGDDDVESVSGKGVGAWLQAEVRSLRAELESIRQEISA</sequence>
<dbReference type="EC" id="3.1.-.-" evidence="10"/>
<keyword evidence="5 10" id="KW-0460">Magnesium</keyword>
<dbReference type="EMBL" id="MUZR01000008">
    <property type="protein sequence ID" value="OOC10840.1"/>
    <property type="molecule type" value="Genomic_DNA"/>
</dbReference>
<keyword evidence="2 10" id="KW-0479">Metal-binding</keyword>
<evidence type="ECO:0000256" key="4">
    <source>
        <dbReference type="ARBA" id="ARBA00022801"/>
    </source>
</evidence>
<keyword evidence="3 10" id="KW-0255">Endonuclease</keyword>
<evidence type="ECO:0000256" key="7">
    <source>
        <dbReference type="ARBA" id="ARBA00023125"/>
    </source>
</evidence>
<feature type="binding site" evidence="10">
    <location>
        <position position="157"/>
    </location>
    <ligand>
        <name>Mn(2+)</name>
        <dbReference type="ChEBI" id="CHEBI:29035"/>
    </ligand>
</feature>
<dbReference type="GO" id="GO:0004519">
    <property type="term" value="F:endonuclease activity"/>
    <property type="evidence" value="ECO:0007669"/>
    <property type="project" value="UniProtKB-UniRule"/>
</dbReference>